<gene>
    <name evidence="2" type="ORF">V5J35_002799</name>
</gene>
<feature type="signal peptide" evidence="1">
    <location>
        <begin position="1"/>
        <end position="20"/>
    </location>
</feature>
<proteinExistence type="predicted"/>
<dbReference type="Proteomes" id="UP001549366">
    <property type="component" value="Unassembled WGS sequence"/>
</dbReference>
<evidence type="ECO:0008006" key="4">
    <source>
        <dbReference type="Google" id="ProtNLM"/>
    </source>
</evidence>
<reference evidence="2 3" key="1">
    <citation type="submission" date="2024-06" db="EMBL/GenBank/DDBJ databases">
        <title>Genomic Encyclopedia of Type Strains, Phase V (KMG-V): Genome sequencing to study the core and pangenomes of soil and plant-associated prokaryotes.</title>
        <authorList>
            <person name="Whitman W."/>
        </authorList>
    </citation>
    <scope>NUCLEOTIDE SEQUENCE [LARGE SCALE GENOMIC DNA]</scope>
    <source>
        <strain evidence="2 3">NE40</strain>
    </source>
</reference>
<dbReference type="Pfam" id="PF11059">
    <property type="entry name" value="DUF2860"/>
    <property type="match status" value="1"/>
</dbReference>
<comment type="caution">
    <text evidence="2">The sequence shown here is derived from an EMBL/GenBank/DDBJ whole genome shotgun (WGS) entry which is preliminary data.</text>
</comment>
<name>A0ABV2SIP1_9GAMM</name>
<organism evidence="2 3">
    <name type="scientific">Endozoicomonas lisbonensis</name>
    <dbReference type="NCBI Taxonomy" id="3120522"/>
    <lineage>
        <taxon>Bacteria</taxon>
        <taxon>Pseudomonadati</taxon>
        <taxon>Pseudomonadota</taxon>
        <taxon>Gammaproteobacteria</taxon>
        <taxon>Oceanospirillales</taxon>
        <taxon>Endozoicomonadaceae</taxon>
        <taxon>Endozoicomonas</taxon>
    </lineage>
</organism>
<protein>
    <recommendedName>
        <fullName evidence="4">DUF2860 domain-containing protein</fullName>
    </recommendedName>
</protein>
<keyword evidence="3" id="KW-1185">Reference proteome</keyword>
<dbReference type="PIRSF" id="PIRSF028696">
    <property type="entry name" value="UCP028696"/>
    <property type="match status" value="1"/>
</dbReference>
<accession>A0ABV2SIP1</accession>
<evidence type="ECO:0000313" key="2">
    <source>
        <dbReference type="EMBL" id="MET4757607.1"/>
    </source>
</evidence>
<dbReference type="RefSeq" id="WP_354007751.1">
    <property type="nucleotide sequence ID" value="NZ_JBEWTA010000001.1"/>
</dbReference>
<evidence type="ECO:0000313" key="3">
    <source>
        <dbReference type="Proteomes" id="UP001549366"/>
    </source>
</evidence>
<evidence type="ECO:0000256" key="1">
    <source>
        <dbReference type="SAM" id="SignalP"/>
    </source>
</evidence>
<dbReference type="InterPro" id="IPR016896">
    <property type="entry name" value="DUF2860"/>
</dbReference>
<dbReference type="EMBL" id="JBEWTB010000002">
    <property type="protein sequence ID" value="MET4757607.1"/>
    <property type="molecule type" value="Genomic_DNA"/>
</dbReference>
<feature type="chain" id="PRO_5045375132" description="DUF2860 domain-containing protein" evidence="1">
    <location>
        <begin position="21"/>
        <end position="327"/>
    </location>
</feature>
<keyword evidence="1" id="KW-0732">Signal</keyword>
<sequence>MDTRLIAVLVSFLSPSILMASQTASWQPGFSGEASLLAGYSQSKSQFNAEYEQTDSLDKASKRKGKALIMPLVSLQYTLSDAQGQFYLGSDRADVALGRFHTEIGYRHSLQKNGVISASVIPGVFPNKTWQDPFATGQKRKETDISIQALRVQFNNIMSSGFSLEVAGGKQTLERERSGQATFDTETRKLLNREGTIFFAEGAYRFPVSRTLFLRTGLNHTRLDADGDAMSYHANAVELGLFTRWQQSSMAFNLSYQINRHDKSNPVFSKKQKDNQWGAFLAYSYDEPFGWTNWELASLSGYSKKDSNIDFYDEDSLMVSVGMTYNF</sequence>